<organism evidence="5 6">
    <name type="scientific">Candidatus Desulfatibia vada</name>
    <dbReference type="NCBI Taxonomy" id="2841696"/>
    <lineage>
        <taxon>Bacteria</taxon>
        <taxon>Pseudomonadati</taxon>
        <taxon>Thermodesulfobacteriota</taxon>
        <taxon>Desulfobacteria</taxon>
        <taxon>Desulfobacterales</taxon>
        <taxon>Desulfobacterales incertae sedis</taxon>
        <taxon>Candidatus Desulfatibia</taxon>
    </lineage>
</organism>
<evidence type="ECO:0000256" key="2">
    <source>
        <dbReference type="ARBA" id="ARBA00023125"/>
    </source>
</evidence>
<sequence>MDKPPKRLLDRVRDIIRLKHYSIRTEKSYISWMKRYIIYHNKRHPKEMGKQEIESFLTHLAVDLNVAASTQNQAFNALLFLYRHVLNFDMNFEINAVRAKRPKRLPTVMTRSETLRLLGAMTGIYKLMAMLL</sequence>
<feature type="domain" description="Core-binding (CB)" evidence="4">
    <location>
        <begin position="1"/>
        <end position="86"/>
    </location>
</feature>
<dbReference type="Proteomes" id="UP000605201">
    <property type="component" value="Unassembled WGS sequence"/>
</dbReference>
<dbReference type="Gene3D" id="1.10.150.130">
    <property type="match status" value="1"/>
</dbReference>
<gene>
    <name evidence="5" type="ORF">H8D96_02850</name>
</gene>
<accession>A0A8J6TKY0</accession>
<dbReference type="InterPro" id="IPR010998">
    <property type="entry name" value="Integrase_recombinase_N"/>
</dbReference>
<protein>
    <submittedName>
        <fullName evidence="5">Phage integrase N-terminal SAM-like domain-containing protein</fullName>
    </submittedName>
</protein>
<dbReference type="GO" id="GO:0003677">
    <property type="term" value="F:DNA binding"/>
    <property type="evidence" value="ECO:0007669"/>
    <property type="project" value="UniProtKB-UniRule"/>
</dbReference>
<dbReference type="InterPro" id="IPR044068">
    <property type="entry name" value="CB"/>
</dbReference>
<keyword evidence="2 3" id="KW-0238">DNA-binding</keyword>
<dbReference type="GO" id="GO:0015074">
    <property type="term" value="P:DNA integration"/>
    <property type="evidence" value="ECO:0007669"/>
    <property type="project" value="UniProtKB-KW"/>
</dbReference>
<evidence type="ECO:0000313" key="5">
    <source>
        <dbReference type="EMBL" id="MBC8430836.1"/>
    </source>
</evidence>
<dbReference type="AlphaFoldDB" id="A0A8J6TKY0"/>
<dbReference type="InterPro" id="IPR004107">
    <property type="entry name" value="Integrase_SAM-like_N"/>
</dbReference>
<keyword evidence="1" id="KW-0229">DNA integration</keyword>
<name>A0A8J6TKY0_9BACT</name>
<evidence type="ECO:0000259" key="4">
    <source>
        <dbReference type="PROSITE" id="PS51900"/>
    </source>
</evidence>
<proteinExistence type="predicted"/>
<evidence type="ECO:0000256" key="1">
    <source>
        <dbReference type="ARBA" id="ARBA00022908"/>
    </source>
</evidence>
<reference evidence="5 6" key="1">
    <citation type="submission" date="2020-08" db="EMBL/GenBank/DDBJ databases">
        <title>Bridging the membrane lipid divide: bacteria of the FCB group superphylum have the potential to synthesize archaeal ether lipids.</title>
        <authorList>
            <person name="Villanueva L."/>
            <person name="Von Meijenfeldt F.A.B."/>
            <person name="Westbye A.B."/>
            <person name="Yadav S."/>
            <person name="Hopmans E.C."/>
            <person name="Dutilh B.E."/>
            <person name="Sinninghe Damste J.S."/>
        </authorList>
    </citation>
    <scope>NUCLEOTIDE SEQUENCE [LARGE SCALE GENOMIC DNA]</scope>
    <source>
        <strain evidence="5">NIOZ-UU17</strain>
    </source>
</reference>
<dbReference type="SUPFAM" id="SSF56349">
    <property type="entry name" value="DNA breaking-rejoining enzymes"/>
    <property type="match status" value="1"/>
</dbReference>
<dbReference type="Pfam" id="PF13495">
    <property type="entry name" value="Phage_int_SAM_4"/>
    <property type="match status" value="1"/>
</dbReference>
<dbReference type="InterPro" id="IPR011010">
    <property type="entry name" value="DNA_brk_join_enz"/>
</dbReference>
<comment type="caution">
    <text evidence="5">The sequence shown here is derived from an EMBL/GenBank/DDBJ whole genome shotgun (WGS) entry which is preliminary data.</text>
</comment>
<dbReference type="PROSITE" id="PS51900">
    <property type="entry name" value="CB"/>
    <property type="match status" value="1"/>
</dbReference>
<evidence type="ECO:0000256" key="3">
    <source>
        <dbReference type="PROSITE-ProRule" id="PRU01248"/>
    </source>
</evidence>
<evidence type="ECO:0000313" key="6">
    <source>
        <dbReference type="Proteomes" id="UP000605201"/>
    </source>
</evidence>
<dbReference type="EMBL" id="JACNIG010000087">
    <property type="protein sequence ID" value="MBC8430836.1"/>
    <property type="molecule type" value="Genomic_DNA"/>
</dbReference>